<dbReference type="Pfam" id="PF00789">
    <property type="entry name" value="UBX"/>
    <property type="match status" value="1"/>
</dbReference>
<dbReference type="GO" id="GO:0007030">
    <property type="term" value="P:Golgi organization"/>
    <property type="evidence" value="ECO:0007669"/>
    <property type="project" value="TreeGrafter"/>
</dbReference>
<name>M3HNG8_CANMX</name>
<evidence type="ECO:0000259" key="2">
    <source>
        <dbReference type="PROSITE" id="PS50033"/>
    </source>
</evidence>
<dbReference type="GO" id="GO:0000045">
    <property type="term" value="P:autophagosome assembly"/>
    <property type="evidence" value="ECO:0007669"/>
    <property type="project" value="TreeGrafter"/>
</dbReference>
<dbReference type="InterPro" id="IPR012989">
    <property type="entry name" value="SEP_domain"/>
</dbReference>
<dbReference type="SUPFAM" id="SSF102848">
    <property type="entry name" value="NSFL1 (p97 ATPase) cofactor p47, SEP domain"/>
    <property type="match status" value="1"/>
</dbReference>
<evidence type="ECO:0000256" key="1">
    <source>
        <dbReference type="SAM" id="MobiDB-lite"/>
    </source>
</evidence>
<dbReference type="GO" id="GO:0043161">
    <property type="term" value="P:proteasome-mediated ubiquitin-dependent protein catabolic process"/>
    <property type="evidence" value="ECO:0007669"/>
    <property type="project" value="TreeGrafter"/>
</dbReference>
<dbReference type="GO" id="GO:0005634">
    <property type="term" value="C:nucleus"/>
    <property type="evidence" value="ECO:0007669"/>
    <property type="project" value="TreeGrafter"/>
</dbReference>
<dbReference type="PANTHER" id="PTHR23333:SF20">
    <property type="entry name" value="NSFL1 COFACTOR P47"/>
    <property type="match status" value="1"/>
</dbReference>
<feature type="domain" description="SEP" evidence="3">
    <location>
        <begin position="180"/>
        <end position="245"/>
    </location>
</feature>
<evidence type="ECO:0000313" key="5">
    <source>
        <dbReference type="Proteomes" id="UP000011777"/>
    </source>
</evidence>
<dbReference type="Gene3D" id="3.30.420.210">
    <property type="entry name" value="SEP domain"/>
    <property type="match status" value="1"/>
</dbReference>
<dbReference type="AlphaFoldDB" id="M3HNG8"/>
<dbReference type="STRING" id="1245528.M3HNG8"/>
<keyword evidence="5" id="KW-1185">Reference proteome</keyword>
<dbReference type="FunFam" id="3.10.20.90:FF:000311">
    <property type="entry name" value="UBX domain-containing protein 1"/>
    <property type="match status" value="1"/>
</dbReference>
<feature type="region of interest" description="Disordered" evidence="1">
    <location>
        <begin position="124"/>
        <end position="177"/>
    </location>
</feature>
<dbReference type="eggNOG" id="KOG2086">
    <property type="taxonomic scope" value="Eukaryota"/>
</dbReference>
<dbReference type="EMBL" id="AOGT01000864">
    <property type="protein sequence ID" value="EMG49017.1"/>
    <property type="molecule type" value="Genomic_DNA"/>
</dbReference>
<dbReference type="Proteomes" id="UP000011777">
    <property type="component" value="Unassembled WGS sequence"/>
</dbReference>
<reference evidence="4 5" key="1">
    <citation type="submission" date="2013-02" db="EMBL/GenBank/DDBJ databases">
        <title>Genome sequence of Candida maltosa Xu316, a potential industrial strain for xylitol and ethanol production.</title>
        <authorList>
            <person name="Yu J."/>
            <person name="Wang Q."/>
            <person name="Geng X."/>
            <person name="Bao W."/>
            <person name="He P."/>
            <person name="Cai J."/>
        </authorList>
    </citation>
    <scope>NUCLEOTIDE SEQUENCE [LARGE SCALE GENOMIC DNA]</scope>
    <source>
        <strain evidence="5">Xu316</strain>
    </source>
</reference>
<dbReference type="GO" id="GO:0043130">
    <property type="term" value="F:ubiquitin binding"/>
    <property type="evidence" value="ECO:0007669"/>
    <property type="project" value="TreeGrafter"/>
</dbReference>
<dbReference type="InterPro" id="IPR001012">
    <property type="entry name" value="UBX_dom"/>
</dbReference>
<dbReference type="GO" id="GO:0061025">
    <property type="term" value="P:membrane fusion"/>
    <property type="evidence" value="ECO:0007669"/>
    <property type="project" value="TreeGrafter"/>
</dbReference>
<dbReference type="PROSITE" id="PS51399">
    <property type="entry name" value="SEP"/>
    <property type="match status" value="1"/>
</dbReference>
<dbReference type="GO" id="GO:0031468">
    <property type="term" value="P:nuclear membrane reassembly"/>
    <property type="evidence" value="ECO:0007669"/>
    <property type="project" value="TreeGrafter"/>
</dbReference>
<dbReference type="PANTHER" id="PTHR23333">
    <property type="entry name" value="UBX DOMAIN CONTAINING PROTEIN"/>
    <property type="match status" value="1"/>
</dbReference>
<dbReference type="Pfam" id="PF08059">
    <property type="entry name" value="SEP"/>
    <property type="match status" value="1"/>
</dbReference>
<feature type="domain" description="UBX" evidence="2">
    <location>
        <begin position="295"/>
        <end position="374"/>
    </location>
</feature>
<organism evidence="4 5">
    <name type="scientific">Candida maltosa (strain Xu316)</name>
    <name type="common">Yeast</name>
    <dbReference type="NCBI Taxonomy" id="1245528"/>
    <lineage>
        <taxon>Eukaryota</taxon>
        <taxon>Fungi</taxon>
        <taxon>Dikarya</taxon>
        <taxon>Ascomycota</taxon>
        <taxon>Saccharomycotina</taxon>
        <taxon>Pichiomycetes</taxon>
        <taxon>Debaryomycetaceae</taxon>
        <taxon>Candida/Lodderomyces clade</taxon>
        <taxon>Candida</taxon>
    </lineage>
</organism>
<feature type="compositionally biased region" description="Basic and acidic residues" evidence="1">
    <location>
        <begin position="124"/>
        <end position="134"/>
    </location>
</feature>
<dbReference type="Gene3D" id="3.10.20.90">
    <property type="entry name" value="Phosphatidylinositol 3-kinase Catalytic Subunit, Chain A, domain 1"/>
    <property type="match status" value="1"/>
</dbReference>
<dbReference type="Pfam" id="PF14555">
    <property type="entry name" value="UBA_4"/>
    <property type="match status" value="1"/>
</dbReference>
<dbReference type="SUPFAM" id="SSF54236">
    <property type="entry name" value="Ubiquitin-like"/>
    <property type="match status" value="1"/>
</dbReference>
<dbReference type="PROSITE" id="PS50033">
    <property type="entry name" value="UBX"/>
    <property type="match status" value="1"/>
</dbReference>
<dbReference type="InterPro" id="IPR036241">
    <property type="entry name" value="NSFL1C_SEP_dom_sf"/>
</dbReference>
<evidence type="ECO:0008006" key="6">
    <source>
        <dbReference type="Google" id="ProtNLM"/>
    </source>
</evidence>
<dbReference type="FunFam" id="3.30.420.210:FF:000002">
    <property type="entry name" value="UBX domain-containing protein 1"/>
    <property type="match status" value="1"/>
</dbReference>
<dbReference type="HOGENOM" id="CLU_029402_4_1_1"/>
<gene>
    <name evidence="4" type="ORF">G210_0316</name>
</gene>
<proteinExistence type="predicted"/>
<dbReference type="OMA" id="NKDHTDK"/>
<feature type="region of interest" description="Disordered" evidence="1">
    <location>
        <begin position="47"/>
        <end position="112"/>
    </location>
</feature>
<dbReference type="GO" id="GO:0005829">
    <property type="term" value="C:cytosol"/>
    <property type="evidence" value="ECO:0007669"/>
    <property type="project" value="TreeGrafter"/>
</dbReference>
<sequence>MSDEAVDNQLVTEFISITNSSAYLAEQYLSRNNNDLVEAVEDFYAQNEPTQPSSQPHPQSSTRGQGSGVRTFRDLNNEDEDSEDDKTNTNFFTGGEKSGLQVEDPNKDKNNDRSIIDQIFQKAREQMQQPDDRPSAGQNNNEPAPIKFSGKGFKLGDGNEPSQIVEDPNAASAKKFRPSKVTREITFWKQGFTVGDGPLHRYDDPRNASVLQELNQGRVPMSILDVEFGQDVDVSVFKKTEEDWTPPKRKIGGYHGAGHRLGSPVPGEPIVASQPADIDEMTETTTSTDKPKEDEGQGDATVQIRFANGKRTSHKFNSSDSIVKVYDFVKNHDLNSEPNRPFTLSHAFPVKPIEESDDVTVADAKLKNAVIVQRWK</sequence>
<evidence type="ECO:0000313" key="4">
    <source>
        <dbReference type="EMBL" id="EMG49017.1"/>
    </source>
</evidence>
<feature type="compositionally biased region" description="Low complexity" evidence="1">
    <location>
        <begin position="49"/>
        <end position="62"/>
    </location>
</feature>
<dbReference type="SMART" id="SM00166">
    <property type="entry name" value="UBX"/>
    <property type="match status" value="1"/>
</dbReference>
<protein>
    <recommendedName>
        <fullName evidence="6">UBX domain-containing protein 1</fullName>
    </recommendedName>
</protein>
<feature type="region of interest" description="Disordered" evidence="1">
    <location>
        <begin position="259"/>
        <end position="299"/>
    </location>
</feature>
<accession>M3HNG8</accession>
<dbReference type="Gene3D" id="1.10.8.10">
    <property type="entry name" value="DNA helicase RuvA subunit, C-terminal domain"/>
    <property type="match status" value="1"/>
</dbReference>
<dbReference type="SMART" id="SM00553">
    <property type="entry name" value="SEP"/>
    <property type="match status" value="1"/>
</dbReference>
<comment type="caution">
    <text evidence="4">The sequence shown here is derived from an EMBL/GenBank/DDBJ whole genome shotgun (WGS) entry which is preliminary data.</text>
</comment>
<dbReference type="OrthoDB" id="25887at2759"/>
<dbReference type="InterPro" id="IPR029071">
    <property type="entry name" value="Ubiquitin-like_domsf"/>
</dbReference>
<evidence type="ECO:0000259" key="3">
    <source>
        <dbReference type="PROSITE" id="PS51399"/>
    </source>
</evidence>